<evidence type="ECO:0000256" key="1">
    <source>
        <dbReference type="SAM" id="MobiDB-lite"/>
    </source>
</evidence>
<evidence type="ECO:0000313" key="2">
    <source>
        <dbReference type="EMBL" id="PWA35315.1"/>
    </source>
</evidence>
<dbReference type="Proteomes" id="UP000245207">
    <property type="component" value="Unassembled WGS sequence"/>
</dbReference>
<feature type="region of interest" description="Disordered" evidence="1">
    <location>
        <begin position="106"/>
        <end position="132"/>
    </location>
</feature>
<sequence>MAASDKDSDLLLALSEQVKEIVKELSECDNVKESNNNNKSKEKINLYELFYGSDAEESDEDDWPHIDDETREKMQLERGPPSYNRKAFEEAREIRVFKCSLDYEMRLESRNRPKPPPPPPSPSPPPPSHDFHEHLRFLDQHVKKFLSLRRHPGLESPC</sequence>
<feature type="region of interest" description="Disordered" evidence="1">
    <location>
        <begin position="55"/>
        <end position="84"/>
    </location>
</feature>
<dbReference type="EMBL" id="PKPP01020245">
    <property type="protein sequence ID" value="PWA35315.1"/>
    <property type="molecule type" value="Genomic_DNA"/>
</dbReference>
<evidence type="ECO:0000313" key="3">
    <source>
        <dbReference type="Proteomes" id="UP000245207"/>
    </source>
</evidence>
<dbReference type="AlphaFoldDB" id="A0A2U1KEV8"/>
<feature type="compositionally biased region" description="Basic and acidic residues" evidence="1">
    <location>
        <begin position="63"/>
        <end position="76"/>
    </location>
</feature>
<reference evidence="2 3" key="1">
    <citation type="journal article" date="2018" name="Mol. Plant">
        <title>The genome of Artemisia annua provides insight into the evolution of Asteraceae family and artemisinin biosynthesis.</title>
        <authorList>
            <person name="Shen Q."/>
            <person name="Zhang L."/>
            <person name="Liao Z."/>
            <person name="Wang S."/>
            <person name="Yan T."/>
            <person name="Shi P."/>
            <person name="Liu M."/>
            <person name="Fu X."/>
            <person name="Pan Q."/>
            <person name="Wang Y."/>
            <person name="Lv Z."/>
            <person name="Lu X."/>
            <person name="Zhang F."/>
            <person name="Jiang W."/>
            <person name="Ma Y."/>
            <person name="Chen M."/>
            <person name="Hao X."/>
            <person name="Li L."/>
            <person name="Tang Y."/>
            <person name="Lv G."/>
            <person name="Zhou Y."/>
            <person name="Sun X."/>
            <person name="Brodelius P.E."/>
            <person name="Rose J.K.C."/>
            <person name="Tang K."/>
        </authorList>
    </citation>
    <scope>NUCLEOTIDE SEQUENCE [LARGE SCALE GENOMIC DNA]</scope>
    <source>
        <strain evidence="3">cv. Huhao1</strain>
        <tissue evidence="2">Leaf</tissue>
    </source>
</reference>
<comment type="caution">
    <text evidence="2">The sequence shown here is derived from an EMBL/GenBank/DDBJ whole genome shotgun (WGS) entry which is preliminary data.</text>
</comment>
<accession>A0A2U1KEV8</accession>
<protein>
    <submittedName>
        <fullName evidence="2">Uncharacterized protein</fullName>
    </submittedName>
</protein>
<feature type="compositionally biased region" description="Pro residues" evidence="1">
    <location>
        <begin position="114"/>
        <end position="128"/>
    </location>
</feature>
<keyword evidence="3" id="KW-1185">Reference proteome</keyword>
<proteinExistence type="predicted"/>
<gene>
    <name evidence="2" type="ORF">CTI12_AA593930</name>
</gene>
<name>A0A2U1KEV8_ARTAN</name>
<organism evidence="2 3">
    <name type="scientific">Artemisia annua</name>
    <name type="common">Sweet wormwood</name>
    <dbReference type="NCBI Taxonomy" id="35608"/>
    <lineage>
        <taxon>Eukaryota</taxon>
        <taxon>Viridiplantae</taxon>
        <taxon>Streptophyta</taxon>
        <taxon>Embryophyta</taxon>
        <taxon>Tracheophyta</taxon>
        <taxon>Spermatophyta</taxon>
        <taxon>Magnoliopsida</taxon>
        <taxon>eudicotyledons</taxon>
        <taxon>Gunneridae</taxon>
        <taxon>Pentapetalae</taxon>
        <taxon>asterids</taxon>
        <taxon>campanulids</taxon>
        <taxon>Asterales</taxon>
        <taxon>Asteraceae</taxon>
        <taxon>Asteroideae</taxon>
        <taxon>Anthemideae</taxon>
        <taxon>Artemisiinae</taxon>
        <taxon>Artemisia</taxon>
    </lineage>
</organism>